<sequence>MTLNELRHRIDEIDLRMKELFLKRMDIAEAVAENKLKTGDKILKPQRETEIINQLTEDVQEDLKAPYAIFLSKLMEVSRTRQYRKLLKLGAEFQLNYAETALAIHEAVYQGLPCSYSEKAVKNLFPDASTSAVDTFDDVFLSISKDKVQAGVVPLENTTAGGVYEVYDLLLKHDLYINACEIIQVNHCLAALKGAALSNIKTVYSHPQAIAQSAEFLKKRGIVTRESSNTAVAAKEIFERNDMSCGAVCSVQAAEHYGLSVLAEGINHNKENATKFVAVSKQLIVENNHDRIAVVFACPHRSGSLAGVLGIFGDYGVNLTEIHSRPDGKSPWEYLFYVDFTGNLKDEHIRALLFQLTEELPFVKIIGSYKSK</sequence>
<name>A0ACD1A7Y6_9FIRM</name>
<reference evidence="1" key="1">
    <citation type="submission" date="2019-08" db="EMBL/GenBank/DDBJ databases">
        <title>Genome sequence of Clostridiales bacterium MT110.</title>
        <authorList>
            <person name="Cao J."/>
        </authorList>
    </citation>
    <scope>NUCLEOTIDE SEQUENCE</scope>
    <source>
        <strain evidence="1">MT110</strain>
    </source>
</reference>
<evidence type="ECO:0000313" key="2">
    <source>
        <dbReference type="Proteomes" id="UP000594014"/>
    </source>
</evidence>
<dbReference type="EMBL" id="CP042469">
    <property type="protein sequence ID" value="QOX62573.1"/>
    <property type="molecule type" value="Genomic_DNA"/>
</dbReference>
<dbReference type="Proteomes" id="UP000594014">
    <property type="component" value="Chromosome"/>
</dbReference>
<accession>A0ACD1A7Y6</accession>
<proteinExistence type="predicted"/>
<protein>
    <submittedName>
        <fullName evidence="1">ACT domain-containing protein</fullName>
    </submittedName>
</protein>
<evidence type="ECO:0000313" key="1">
    <source>
        <dbReference type="EMBL" id="QOX62573.1"/>
    </source>
</evidence>
<gene>
    <name evidence="1" type="ORF">FRZ06_04045</name>
</gene>
<keyword evidence="2" id="KW-1185">Reference proteome</keyword>
<organism evidence="1 2">
    <name type="scientific">Anoxybacterium hadale</name>
    <dbReference type="NCBI Taxonomy" id="3408580"/>
    <lineage>
        <taxon>Bacteria</taxon>
        <taxon>Bacillati</taxon>
        <taxon>Bacillota</taxon>
        <taxon>Clostridia</taxon>
        <taxon>Peptostreptococcales</taxon>
        <taxon>Anaerovoracaceae</taxon>
        <taxon>Anoxybacterium</taxon>
    </lineage>
</organism>